<keyword evidence="13" id="KW-1185">Reference proteome</keyword>
<evidence type="ECO:0000256" key="6">
    <source>
        <dbReference type="ARBA" id="ARBA00038999"/>
    </source>
</evidence>
<sequence>MNLKMKQPHTDEIKFLGDDDLSNLEKVSEIGSGGGGRVYKVFMRQYYALKEISMAKLNYENIKKLINEYEIINHLQPPNIIKTFGILMNSTKYPPCILLEYCPSNLETLKNDHCQTKKLSFQFIKLLKE</sequence>
<evidence type="ECO:0000259" key="11">
    <source>
        <dbReference type="PROSITE" id="PS50011"/>
    </source>
</evidence>
<dbReference type="Pfam" id="PF00069">
    <property type="entry name" value="Pkinase"/>
    <property type="match status" value="1"/>
</dbReference>
<evidence type="ECO:0000256" key="9">
    <source>
        <dbReference type="ARBA" id="ARBA00051693"/>
    </source>
</evidence>
<comment type="catalytic activity">
    <reaction evidence="9">
        <text>L-tyrosyl-[protein] + ATP = O-phospho-L-tyrosyl-[protein] + ADP + H(+)</text>
        <dbReference type="Rhea" id="RHEA:10596"/>
        <dbReference type="Rhea" id="RHEA-COMP:10136"/>
        <dbReference type="Rhea" id="RHEA-COMP:20101"/>
        <dbReference type="ChEBI" id="CHEBI:15378"/>
        <dbReference type="ChEBI" id="CHEBI:30616"/>
        <dbReference type="ChEBI" id="CHEBI:46858"/>
        <dbReference type="ChEBI" id="CHEBI:61978"/>
        <dbReference type="ChEBI" id="CHEBI:456216"/>
        <dbReference type="EC" id="2.7.12.2"/>
    </reaction>
</comment>
<evidence type="ECO:0000313" key="12">
    <source>
        <dbReference type="EMBL" id="KAK8871395.1"/>
    </source>
</evidence>
<evidence type="ECO:0000256" key="2">
    <source>
        <dbReference type="ARBA" id="ARBA00022741"/>
    </source>
</evidence>
<keyword evidence="2 10" id="KW-0547">Nucleotide-binding</keyword>
<feature type="binding site" evidence="10">
    <location>
        <position position="50"/>
    </location>
    <ligand>
        <name>ATP</name>
        <dbReference type="ChEBI" id="CHEBI:30616"/>
    </ligand>
</feature>
<keyword evidence="3" id="KW-0418">Kinase</keyword>
<dbReference type="PROSITE" id="PS00107">
    <property type="entry name" value="PROTEIN_KINASE_ATP"/>
    <property type="match status" value="1"/>
</dbReference>
<evidence type="ECO:0000256" key="3">
    <source>
        <dbReference type="ARBA" id="ARBA00022777"/>
    </source>
</evidence>
<keyword evidence="4 10" id="KW-0067">ATP-binding</keyword>
<reference evidence="12 13" key="1">
    <citation type="submission" date="2024-04" db="EMBL/GenBank/DDBJ databases">
        <title>Tritrichomonas musculus Genome.</title>
        <authorList>
            <person name="Alves-Ferreira E."/>
            <person name="Grigg M."/>
            <person name="Lorenzi H."/>
            <person name="Galac M."/>
        </authorList>
    </citation>
    <scope>NUCLEOTIDE SEQUENCE [LARGE SCALE GENOMIC DNA]</scope>
    <source>
        <strain evidence="12 13">EAF2021</strain>
    </source>
</reference>
<dbReference type="PROSITE" id="PS50011">
    <property type="entry name" value="PROTEIN_KINASE_DOM"/>
    <property type="match status" value="1"/>
</dbReference>
<organism evidence="12 13">
    <name type="scientific">Tritrichomonas musculus</name>
    <dbReference type="NCBI Taxonomy" id="1915356"/>
    <lineage>
        <taxon>Eukaryota</taxon>
        <taxon>Metamonada</taxon>
        <taxon>Parabasalia</taxon>
        <taxon>Tritrichomonadida</taxon>
        <taxon>Tritrichomonadidae</taxon>
        <taxon>Tritrichomonas</taxon>
    </lineage>
</organism>
<dbReference type="InterPro" id="IPR017441">
    <property type="entry name" value="Protein_kinase_ATP_BS"/>
</dbReference>
<comment type="catalytic activity">
    <reaction evidence="7">
        <text>L-seryl-[protein] + ATP = O-phospho-L-seryl-[protein] + ADP + H(+)</text>
        <dbReference type="Rhea" id="RHEA:17989"/>
        <dbReference type="Rhea" id="RHEA-COMP:9863"/>
        <dbReference type="Rhea" id="RHEA-COMP:11604"/>
        <dbReference type="ChEBI" id="CHEBI:15378"/>
        <dbReference type="ChEBI" id="CHEBI:29999"/>
        <dbReference type="ChEBI" id="CHEBI:30616"/>
        <dbReference type="ChEBI" id="CHEBI:83421"/>
        <dbReference type="ChEBI" id="CHEBI:456216"/>
        <dbReference type="EC" id="2.7.12.2"/>
    </reaction>
</comment>
<comment type="caution">
    <text evidence="12">The sequence shown here is derived from an EMBL/GenBank/DDBJ whole genome shotgun (WGS) entry which is preliminary data.</text>
</comment>
<dbReference type="InterPro" id="IPR000719">
    <property type="entry name" value="Prot_kinase_dom"/>
</dbReference>
<comment type="catalytic activity">
    <reaction evidence="8">
        <text>L-threonyl-[protein] + ATP = O-phospho-L-threonyl-[protein] + ADP + H(+)</text>
        <dbReference type="Rhea" id="RHEA:46608"/>
        <dbReference type="Rhea" id="RHEA-COMP:11060"/>
        <dbReference type="Rhea" id="RHEA-COMP:11605"/>
        <dbReference type="ChEBI" id="CHEBI:15378"/>
        <dbReference type="ChEBI" id="CHEBI:30013"/>
        <dbReference type="ChEBI" id="CHEBI:30616"/>
        <dbReference type="ChEBI" id="CHEBI:61977"/>
        <dbReference type="ChEBI" id="CHEBI:456216"/>
        <dbReference type="EC" id="2.7.12.2"/>
    </reaction>
</comment>
<dbReference type="Proteomes" id="UP001470230">
    <property type="component" value="Unassembled WGS sequence"/>
</dbReference>
<evidence type="ECO:0000256" key="4">
    <source>
        <dbReference type="ARBA" id="ARBA00022840"/>
    </source>
</evidence>
<dbReference type="EMBL" id="JAPFFF010000013">
    <property type="protein sequence ID" value="KAK8871395.1"/>
    <property type="molecule type" value="Genomic_DNA"/>
</dbReference>
<evidence type="ECO:0000256" key="5">
    <source>
        <dbReference type="ARBA" id="ARBA00038035"/>
    </source>
</evidence>
<evidence type="ECO:0000256" key="10">
    <source>
        <dbReference type="PROSITE-ProRule" id="PRU10141"/>
    </source>
</evidence>
<dbReference type="PANTHER" id="PTHR48013">
    <property type="entry name" value="DUAL SPECIFICITY MITOGEN-ACTIVATED PROTEIN KINASE KINASE 5-RELATED"/>
    <property type="match status" value="1"/>
</dbReference>
<dbReference type="Gene3D" id="1.10.510.10">
    <property type="entry name" value="Transferase(Phosphotransferase) domain 1"/>
    <property type="match status" value="1"/>
</dbReference>
<dbReference type="Gene3D" id="3.30.200.20">
    <property type="entry name" value="Phosphorylase Kinase, domain 1"/>
    <property type="match status" value="1"/>
</dbReference>
<dbReference type="PANTHER" id="PTHR48013:SF9">
    <property type="entry name" value="DUAL SPECIFICITY MITOGEN-ACTIVATED PROTEIN KINASE KINASE 5"/>
    <property type="match status" value="1"/>
</dbReference>
<evidence type="ECO:0000256" key="8">
    <source>
        <dbReference type="ARBA" id="ARBA00049299"/>
    </source>
</evidence>
<dbReference type="SUPFAM" id="SSF56112">
    <property type="entry name" value="Protein kinase-like (PK-like)"/>
    <property type="match status" value="1"/>
</dbReference>
<keyword evidence="1" id="KW-0808">Transferase</keyword>
<gene>
    <name evidence="12" type="ORF">M9Y10_007120</name>
</gene>
<feature type="domain" description="Protein kinase" evidence="11">
    <location>
        <begin position="24"/>
        <end position="129"/>
    </location>
</feature>
<protein>
    <recommendedName>
        <fullName evidence="6">mitogen-activated protein kinase kinase</fullName>
        <ecNumber evidence="6">2.7.12.2</ecNumber>
    </recommendedName>
</protein>
<dbReference type="EC" id="2.7.12.2" evidence="6"/>
<evidence type="ECO:0000256" key="1">
    <source>
        <dbReference type="ARBA" id="ARBA00022679"/>
    </source>
</evidence>
<proteinExistence type="inferred from homology"/>
<name>A0ABR2J1F9_9EUKA</name>
<evidence type="ECO:0000313" key="13">
    <source>
        <dbReference type="Proteomes" id="UP001470230"/>
    </source>
</evidence>
<dbReference type="InterPro" id="IPR011009">
    <property type="entry name" value="Kinase-like_dom_sf"/>
</dbReference>
<evidence type="ECO:0000256" key="7">
    <source>
        <dbReference type="ARBA" id="ARBA00049014"/>
    </source>
</evidence>
<comment type="similarity">
    <text evidence="5">Belongs to the protein kinase superfamily. STE Ser/Thr protein kinase family. MAP kinase kinase subfamily.</text>
</comment>
<accession>A0ABR2J1F9</accession>